<dbReference type="Proteomes" id="UP000231456">
    <property type="component" value="Unassembled WGS sequence"/>
</dbReference>
<name>A0A2M8F9H8_9BACT</name>
<organism evidence="1 2">
    <name type="scientific">Candidatus Magasanikbacteria bacterium CG_4_9_14_0_2_um_filter_42_11</name>
    <dbReference type="NCBI Taxonomy" id="1974643"/>
    <lineage>
        <taxon>Bacteria</taxon>
        <taxon>Candidatus Magasanikiibacteriota</taxon>
    </lineage>
</organism>
<comment type="caution">
    <text evidence="1">The sequence shown here is derived from an EMBL/GenBank/DDBJ whole genome shotgun (WGS) entry which is preliminary data.</text>
</comment>
<accession>A0A2M8F9H8</accession>
<evidence type="ECO:0000313" key="1">
    <source>
        <dbReference type="EMBL" id="PJC52371.1"/>
    </source>
</evidence>
<dbReference type="EMBL" id="PFRH01000104">
    <property type="protein sequence ID" value="PJC52371.1"/>
    <property type="molecule type" value="Genomic_DNA"/>
</dbReference>
<evidence type="ECO:0000313" key="2">
    <source>
        <dbReference type="Proteomes" id="UP000231456"/>
    </source>
</evidence>
<reference evidence="2" key="1">
    <citation type="submission" date="2017-09" db="EMBL/GenBank/DDBJ databases">
        <title>Depth-based differentiation of microbial function through sediment-hosted aquifers and enrichment of novel symbionts in the deep terrestrial subsurface.</title>
        <authorList>
            <person name="Probst A.J."/>
            <person name="Ladd B."/>
            <person name="Jarett J.K."/>
            <person name="Geller-Mcgrath D.E."/>
            <person name="Sieber C.M.K."/>
            <person name="Emerson J.B."/>
            <person name="Anantharaman K."/>
            <person name="Thomas B.C."/>
            <person name="Malmstrom R."/>
            <person name="Stieglmeier M."/>
            <person name="Klingl A."/>
            <person name="Woyke T."/>
            <person name="Ryan C.M."/>
            <person name="Banfield J.F."/>
        </authorList>
    </citation>
    <scope>NUCLEOTIDE SEQUENCE [LARGE SCALE GENOMIC DNA]</scope>
</reference>
<proteinExistence type="predicted"/>
<protein>
    <submittedName>
        <fullName evidence="1">Uncharacterized protein</fullName>
    </submittedName>
</protein>
<sequence>MLQHATWTMNRAQRKAWKQLFGERDSYSVLDELLTYSEWAPSGYFTEVHVVVRDGGAITLDFG</sequence>
<dbReference type="AlphaFoldDB" id="A0A2M8F9H8"/>
<gene>
    <name evidence="1" type="ORF">CO030_03230</name>
</gene>